<keyword evidence="4" id="KW-0805">Transcription regulation</keyword>
<accession>A0AAW1S000</accession>
<evidence type="ECO:0000256" key="5">
    <source>
        <dbReference type="ARBA" id="ARBA00023163"/>
    </source>
</evidence>
<evidence type="ECO:0000256" key="3">
    <source>
        <dbReference type="ARBA" id="ARBA00022737"/>
    </source>
</evidence>
<sequence length="388" mass="41245">MNSEAAGLVKHKQAEMESVGKDALARQVLKGLRLKTVVKESHCAPIASLVFNSHQPGCHNLFATVGKNQVTVYDDEHMGDFIGMVVHFTNDKTDHAQGGELATCCWVSTDGWSRHPHGDACLAVAGADANISVISVVDAQVVRLLKGHRKEVLDLAACASIPGLLASLSRDGTARLWDVPSETCILSHSTDSNCLALDPGGKLLALGGRKGCVHLFSVPEGKAQASLQKLPSKLQSACLTETMDCLEFLDASRLCAKAMDGRMAVWDVSDGQQLASWRVPGCNAMQGAAGRSRFGATPCGSYVAVGSTSGDVNVFETASGSRLAHVAPIKVSGPVKACGISADCRHLLAVLGNGFIFRYEYRTPEADKENASDNKASDMDWQPQEEVR</sequence>
<evidence type="ECO:0000313" key="9">
    <source>
        <dbReference type="Proteomes" id="UP001438707"/>
    </source>
</evidence>
<name>A0AAW1S000_9CHLO</name>
<dbReference type="Gene3D" id="2.130.10.10">
    <property type="entry name" value="YVTN repeat-like/Quinoprotein amine dehydrogenase"/>
    <property type="match status" value="1"/>
</dbReference>
<dbReference type="InterPro" id="IPR051243">
    <property type="entry name" value="PcG_WD-repeat"/>
</dbReference>
<evidence type="ECO:0000256" key="2">
    <source>
        <dbReference type="ARBA" id="ARBA00022574"/>
    </source>
</evidence>
<gene>
    <name evidence="8" type="ORF">WJX74_007291</name>
</gene>
<keyword evidence="5" id="KW-0804">Transcription</keyword>
<evidence type="ECO:0000256" key="6">
    <source>
        <dbReference type="PROSITE-ProRule" id="PRU00221"/>
    </source>
</evidence>
<protein>
    <submittedName>
        <fullName evidence="8">Uncharacterized protein</fullName>
    </submittedName>
</protein>
<evidence type="ECO:0000256" key="7">
    <source>
        <dbReference type="SAM" id="MobiDB-lite"/>
    </source>
</evidence>
<keyword evidence="3" id="KW-0677">Repeat</keyword>
<dbReference type="PANTHER" id="PTHR10253">
    <property type="entry name" value="POLYCOMB PROTEIN"/>
    <property type="match status" value="1"/>
</dbReference>
<keyword evidence="2 6" id="KW-0853">WD repeat</keyword>
<dbReference type="SMART" id="SM00320">
    <property type="entry name" value="WD40"/>
    <property type="match status" value="4"/>
</dbReference>
<dbReference type="EMBL" id="JALJOS010000005">
    <property type="protein sequence ID" value="KAK9838986.1"/>
    <property type="molecule type" value="Genomic_DNA"/>
</dbReference>
<evidence type="ECO:0000256" key="4">
    <source>
        <dbReference type="ARBA" id="ARBA00023015"/>
    </source>
</evidence>
<feature type="region of interest" description="Disordered" evidence="7">
    <location>
        <begin position="366"/>
        <end position="388"/>
    </location>
</feature>
<dbReference type="InterPro" id="IPR019775">
    <property type="entry name" value="WD40_repeat_CS"/>
</dbReference>
<keyword evidence="9" id="KW-1185">Reference proteome</keyword>
<feature type="compositionally biased region" description="Basic and acidic residues" evidence="7">
    <location>
        <begin position="366"/>
        <end position="378"/>
    </location>
</feature>
<comment type="similarity">
    <text evidence="1">Belongs to the WD repeat ESC family.</text>
</comment>
<comment type="caution">
    <text evidence="8">The sequence shown here is derived from an EMBL/GenBank/DDBJ whole genome shotgun (WGS) entry which is preliminary data.</text>
</comment>
<dbReference type="AlphaFoldDB" id="A0AAW1S000"/>
<dbReference type="Pfam" id="PF00400">
    <property type="entry name" value="WD40"/>
    <property type="match status" value="1"/>
</dbReference>
<dbReference type="Proteomes" id="UP001438707">
    <property type="component" value="Unassembled WGS sequence"/>
</dbReference>
<dbReference type="SUPFAM" id="SSF50978">
    <property type="entry name" value="WD40 repeat-like"/>
    <property type="match status" value="1"/>
</dbReference>
<dbReference type="PROSITE" id="PS50082">
    <property type="entry name" value="WD_REPEATS_2"/>
    <property type="match status" value="1"/>
</dbReference>
<dbReference type="InterPro" id="IPR015943">
    <property type="entry name" value="WD40/YVTN_repeat-like_dom_sf"/>
</dbReference>
<evidence type="ECO:0000256" key="1">
    <source>
        <dbReference type="ARBA" id="ARBA00008075"/>
    </source>
</evidence>
<dbReference type="InterPro" id="IPR001680">
    <property type="entry name" value="WD40_rpt"/>
</dbReference>
<reference evidence="8 9" key="1">
    <citation type="journal article" date="2024" name="Nat. Commun.">
        <title>Phylogenomics reveals the evolutionary origins of lichenization in chlorophyte algae.</title>
        <authorList>
            <person name="Puginier C."/>
            <person name="Libourel C."/>
            <person name="Otte J."/>
            <person name="Skaloud P."/>
            <person name="Haon M."/>
            <person name="Grisel S."/>
            <person name="Petersen M."/>
            <person name="Berrin J.G."/>
            <person name="Delaux P.M."/>
            <person name="Dal Grande F."/>
            <person name="Keller J."/>
        </authorList>
    </citation>
    <scope>NUCLEOTIDE SEQUENCE [LARGE SCALE GENOMIC DNA]</scope>
    <source>
        <strain evidence="8 9">SAG 2145</strain>
    </source>
</reference>
<evidence type="ECO:0000313" key="8">
    <source>
        <dbReference type="EMBL" id="KAK9838986.1"/>
    </source>
</evidence>
<dbReference type="PROSITE" id="PS50294">
    <property type="entry name" value="WD_REPEATS_REGION"/>
    <property type="match status" value="1"/>
</dbReference>
<dbReference type="InterPro" id="IPR036322">
    <property type="entry name" value="WD40_repeat_dom_sf"/>
</dbReference>
<feature type="repeat" description="WD" evidence="6">
    <location>
        <begin position="145"/>
        <end position="187"/>
    </location>
</feature>
<proteinExistence type="inferred from homology"/>
<dbReference type="PROSITE" id="PS00678">
    <property type="entry name" value="WD_REPEATS_1"/>
    <property type="match status" value="1"/>
</dbReference>
<organism evidence="8 9">
    <name type="scientific">Apatococcus lobatus</name>
    <dbReference type="NCBI Taxonomy" id="904363"/>
    <lineage>
        <taxon>Eukaryota</taxon>
        <taxon>Viridiplantae</taxon>
        <taxon>Chlorophyta</taxon>
        <taxon>core chlorophytes</taxon>
        <taxon>Trebouxiophyceae</taxon>
        <taxon>Chlorellales</taxon>
        <taxon>Chlorellaceae</taxon>
        <taxon>Apatococcus</taxon>
    </lineage>
</organism>